<evidence type="ECO:0000313" key="1">
    <source>
        <dbReference type="EMBL" id="GGD79000.1"/>
    </source>
</evidence>
<reference evidence="2" key="1">
    <citation type="journal article" date="2019" name="Int. J. Syst. Evol. Microbiol.">
        <title>The Global Catalogue of Microorganisms (GCM) 10K type strain sequencing project: providing services to taxonomists for standard genome sequencing and annotation.</title>
        <authorList>
            <consortium name="The Broad Institute Genomics Platform"/>
            <consortium name="The Broad Institute Genome Sequencing Center for Infectious Disease"/>
            <person name="Wu L."/>
            <person name="Ma J."/>
        </authorList>
    </citation>
    <scope>NUCLEOTIDE SEQUENCE [LARGE SCALE GENOMIC DNA]</scope>
    <source>
        <strain evidence="2">CGMCC 1.11013</strain>
    </source>
</reference>
<organism evidence="1 2">
    <name type="scientific">Caballeronia grimmiae</name>
    <dbReference type="NCBI Taxonomy" id="1071679"/>
    <lineage>
        <taxon>Bacteria</taxon>
        <taxon>Pseudomonadati</taxon>
        <taxon>Pseudomonadota</taxon>
        <taxon>Betaproteobacteria</taxon>
        <taxon>Burkholderiales</taxon>
        <taxon>Burkholderiaceae</taxon>
        <taxon>Caballeronia</taxon>
    </lineage>
</organism>
<sequence>MKAAERETLEPRCNWRHTELPEGAAKNAAYANNILYPKSSVKCGFALTAFSGDAQGGAVWLWIRGGPGLERVPDTGADGYLIPSRRWRKE</sequence>
<dbReference type="Proteomes" id="UP000597138">
    <property type="component" value="Unassembled WGS sequence"/>
</dbReference>
<dbReference type="EMBL" id="BMEG01000006">
    <property type="protein sequence ID" value="GGD79000.1"/>
    <property type="molecule type" value="Genomic_DNA"/>
</dbReference>
<proteinExistence type="predicted"/>
<evidence type="ECO:0000313" key="2">
    <source>
        <dbReference type="Proteomes" id="UP000597138"/>
    </source>
</evidence>
<comment type="caution">
    <text evidence="1">The sequence shown here is derived from an EMBL/GenBank/DDBJ whole genome shotgun (WGS) entry which is preliminary data.</text>
</comment>
<protein>
    <submittedName>
        <fullName evidence="1">Uncharacterized protein</fullName>
    </submittedName>
</protein>
<accession>A0ABQ1RTL6</accession>
<name>A0ABQ1RTL6_9BURK</name>
<gene>
    <name evidence="1" type="ORF">GCM10010985_36830</name>
</gene>
<keyword evidence="2" id="KW-1185">Reference proteome</keyword>